<dbReference type="PANTHER" id="PTHR22911">
    <property type="entry name" value="ACYL-MALONYL CONDENSING ENZYME-RELATED"/>
    <property type="match status" value="1"/>
</dbReference>
<feature type="transmembrane region" description="Helical" evidence="2">
    <location>
        <begin position="194"/>
        <end position="216"/>
    </location>
</feature>
<protein>
    <submittedName>
        <fullName evidence="4">DMT family transporter</fullName>
    </submittedName>
</protein>
<dbReference type="InterPro" id="IPR000620">
    <property type="entry name" value="EamA_dom"/>
</dbReference>
<comment type="similarity">
    <text evidence="1">Belongs to the EamA transporter family.</text>
</comment>
<dbReference type="InterPro" id="IPR037185">
    <property type="entry name" value="EmrE-like"/>
</dbReference>
<feature type="transmembrane region" description="Helical" evidence="2">
    <location>
        <begin position="255"/>
        <end position="273"/>
    </location>
</feature>
<dbReference type="AlphaFoldDB" id="A0A951PJB1"/>
<dbReference type="PANTHER" id="PTHR22911:SF79">
    <property type="entry name" value="MOBA-LIKE NTP TRANSFERASE DOMAIN-CONTAINING PROTEIN"/>
    <property type="match status" value="1"/>
</dbReference>
<feature type="domain" description="EamA" evidence="3">
    <location>
        <begin position="20"/>
        <end position="151"/>
    </location>
</feature>
<dbReference type="Proteomes" id="UP000753908">
    <property type="component" value="Unassembled WGS sequence"/>
</dbReference>
<evidence type="ECO:0000313" key="4">
    <source>
        <dbReference type="EMBL" id="MBW4544758.1"/>
    </source>
</evidence>
<feature type="transmembrane region" description="Helical" evidence="2">
    <location>
        <begin position="162"/>
        <end position="182"/>
    </location>
</feature>
<evidence type="ECO:0000256" key="1">
    <source>
        <dbReference type="ARBA" id="ARBA00007362"/>
    </source>
</evidence>
<comment type="caution">
    <text evidence="4">The sequence shown here is derived from an EMBL/GenBank/DDBJ whole genome shotgun (WGS) entry which is preliminary data.</text>
</comment>
<organism evidence="4 5">
    <name type="scientific">Symplocastrum torsivum CPER-KK1</name>
    <dbReference type="NCBI Taxonomy" id="450513"/>
    <lineage>
        <taxon>Bacteria</taxon>
        <taxon>Bacillati</taxon>
        <taxon>Cyanobacteriota</taxon>
        <taxon>Cyanophyceae</taxon>
        <taxon>Oscillatoriophycideae</taxon>
        <taxon>Oscillatoriales</taxon>
        <taxon>Microcoleaceae</taxon>
        <taxon>Symplocastrum</taxon>
    </lineage>
</organism>
<dbReference type="EMBL" id="JAHHIF010000010">
    <property type="protein sequence ID" value="MBW4544758.1"/>
    <property type="molecule type" value="Genomic_DNA"/>
</dbReference>
<feature type="domain" description="EamA" evidence="3">
    <location>
        <begin position="162"/>
        <end position="295"/>
    </location>
</feature>
<evidence type="ECO:0000256" key="2">
    <source>
        <dbReference type="SAM" id="Phobius"/>
    </source>
</evidence>
<dbReference type="Pfam" id="PF00892">
    <property type="entry name" value="EamA"/>
    <property type="match status" value="2"/>
</dbReference>
<gene>
    <name evidence="4" type="ORF">KME25_10005</name>
</gene>
<keyword evidence="2" id="KW-0472">Membrane</keyword>
<feature type="transmembrane region" description="Helical" evidence="2">
    <location>
        <begin position="139"/>
        <end position="156"/>
    </location>
</feature>
<reference evidence="4" key="2">
    <citation type="journal article" date="2022" name="Microbiol. Resour. Announc.">
        <title>Metagenome Sequencing to Explore Phylogenomics of Terrestrial Cyanobacteria.</title>
        <authorList>
            <person name="Ward R.D."/>
            <person name="Stajich J.E."/>
            <person name="Johansen J.R."/>
            <person name="Huntemann M."/>
            <person name="Clum A."/>
            <person name="Foster B."/>
            <person name="Foster B."/>
            <person name="Roux S."/>
            <person name="Palaniappan K."/>
            <person name="Varghese N."/>
            <person name="Mukherjee S."/>
            <person name="Reddy T.B.K."/>
            <person name="Daum C."/>
            <person name="Copeland A."/>
            <person name="Chen I.A."/>
            <person name="Ivanova N.N."/>
            <person name="Kyrpides N.C."/>
            <person name="Shapiro N."/>
            <person name="Eloe-Fadrosh E.A."/>
            <person name="Pietrasiak N."/>
        </authorList>
    </citation>
    <scope>NUCLEOTIDE SEQUENCE</scope>
    <source>
        <strain evidence="4">CPER-KK1</strain>
    </source>
</reference>
<keyword evidence="2" id="KW-0812">Transmembrane</keyword>
<name>A0A951PJB1_9CYAN</name>
<feature type="transmembrane region" description="Helical" evidence="2">
    <location>
        <begin position="21"/>
        <end position="40"/>
    </location>
</feature>
<proteinExistence type="inferred from homology"/>
<evidence type="ECO:0000259" key="3">
    <source>
        <dbReference type="Pfam" id="PF00892"/>
    </source>
</evidence>
<reference evidence="4" key="1">
    <citation type="submission" date="2021-05" db="EMBL/GenBank/DDBJ databases">
        <authorList>
            <person name="Pietrasiak N."/>
            <person name="Ward R."/>
            <person name="Stajich J.E."/>
            <person name="Kurbessoian T."/>
        </authorList>
    </citation>
    <scope>NUCLEOTIDE SEQUENCE</scope>
    <source>
        <strain evidence="4">CPER-KK1</strain>
    </source>
</reference>
<sequence length="301" mass="31667">MPPNRPVNEEAIASRPDSVGVALVVISATGFGTLGILAKLAYAEGLDLPSTLAWRFVGAAVIFWVWLVWRGNWRLERRLAILATLLGAIGYAIQASLFFAALTYAGAGVTALLLYTYPAFVTLLAWITEGERPRRNRQIALSLALFGCLLTADLSGVTVKPIGLLLGVASGGWYALYLTFGARLVRSISPATTSAYLSLGAALSFLATAFSGDGLIFPKTPVAVGTVGGLILIATVLPIVTLFAGIRRLGTAQTAILSTIEPVVTVLLGIIFLGEELVARQILGGLLVVSSVVLLQAFPQE</sequence>
<dbReference type="SUPFAM" id="SSF103481">
    <property type="entry name" value="Multidrug resistance efflux transporter EmrE"/>
    <property type="match status" value="2"/>
</dbReference>
<dbReference type="GO" id="GO:0016020">
    <property type="term" value="C:membrane"/>
    <property type="evidence" value="ECO:0007669"/>
    <property type="project" value="InterPro"/>
</dbReference>
<feature type="transmembrane region" description="Helical" evidence="2">
    <location>
        <begin position="107"/>
        <end position="127"/>
    </location>
</feature>
<keyword evidence="2" id="KW-1133">Transmembrane helix</keyword>
<feature type="transmembrane region" description="Helical" evidence="2">
    <location>
        <begin position="81"/>
        <end position="101"/>
    </location>
</feature>
<feature type="transmembrane region" description="Helical" evidence="2">
    <location>
        <begin position="279"/>
        <end position="298"/>
    </location>
</feature>
<evidence type="ECO:0000313" key="5">
    <source>
        <dbReference type="Proteomes" id="UP000753908"/>
    </source>
</evidence>
<feature type="transmembrane region" description="Helical" evidence="2">
    <location>
        <begin position="222"/>
        <end position="243"/>
    </location>
</feature>
<accession>A0A951PJB1</accession>
<feature type="transmembrane region" description="Helical" evidence="2">
    <location>
        <begin position="52"/>
        <end position="69"/>
    </location>
</feature>
<dbReference type="Gene3D" id="1.10.3730.20">
    <property type="match status" value="1"/>
</dbReference>